<dbReference type="Proteomes" id="UP001152320">
    <property type="component" value="Chromosome 1"/>
</dbReference>
<dbReference type="AlphaFoldDB" id="A0A9Q1HK28"/>
<dbReference type="OrthoDB" id="10006996at2759"/>
<organism evidence="5 6">
    <name type="scientific">Holothuria leucospilota</name>
    <name type="common">Black long sea cucumber</name>
    <name type="synonym">Mertensiothuria leucospilota</name>
    <dbReference type="NCBI Taxonomy" id="206669"/>
    <lineage>
        <taxon>Eukaryota</taxon>
        <taxon>Metazoa</taxon>
        <taxon>Echinodermata</taxon>
        <taxon>Eleutherozoa</taxon>
        <taxon>Echinozoa</taxon>
        <taxon>Holothuroidea</taxon>
        <taxon>Aspidochirotacea</taxon>
        <taxon>Aspidochirotida</taxon>
        <taxon>Holothuriidae</taxon>
        <taxon>Holothuria</taxon>
    </lineage>
</organism>
<keyword evidence="2" id="KW-0732">Signal</keyword>
<evidence type="ECO:0000256" key="2">
    <source>
        <dbReference type="SAM" id="SignalP"/>
    </source>
</evidence>
<keyword evidence="6" id="KW-1185">Reference proteome</keyword>
<dbReference type="PROSITE" id="PS50835">
    <property type="entry name" value="IG_LIKE"/>
    <property type="match status" value="1"/>
</dbReference>
<sequence length="1197" mass="138483">MDLPYTVLVCTWLLFPSSGAEHEGCTTPQYLEIGKEGLVNCSFHENFFGVFWYNSTDTVSNKPILKLINSAKSGEGYMSGEFDVQPNGSLIINNVSLVHSHVFTVAKFSSQSDDPVRFAVSIISSVSPVLRRPIINECWHERECYLQVHENFEVTCSVKKSRPAIAMQWVEHTFFGERNVSSKINFTQLGITFTSSAIATDLFEDSPELIHLVCKADAPPGMLQERQASILIELNTTNRFSFPPVAKYFTRGSRLTLPCSDDETVALVWKKSTFTDELYDTILYSLFDEKHFAEVYSQQYELGDSGSLVIRKVSIQDEGFYRCVYSNGITSGIRQYEMLVKVDPVLPYPVVEGCNKQQHCVLEVQQEGNLTCSVTGIRPQVQLEWKASDERTTQLVSFVKDKLTVNRNEDTFTVVLISQYRITSTLPTRFTLECTVAGSNTFLGTTKVDMIYVGDTEDTTEHQFPWLLVIFIPVVAGLLVCVIGGFMTYRARRKSKLNVSYTYSEEEEEMITKATPRNDLSDKKEIFLEEIASKYEELYKKVQPIPYIREKMYCVDEIFVEGGMKVLISNEIIREANESVEDYNERIKRHGDVWEKIESYRNIFTDERIKSTRRILEGAPGYGKSTLALQLAYDWCKGDGVDGSNTDILIFLRLRQLKGISSIFRAIKLLILPMESTLTEGDIERIITSSKSVMIILDGYDEYPEKDSNNGTEIMDIITGKKFRQFQVILTTRTSLLPKEYSPVTKRIKLTGFDEKTRDDYIRKAVVGDDVVTAEKVKRRLDDNPVLRDLCQVPLIFVLFAHMSHDIKNFQQIYSVTSSFSYMIACFHNHMRNKKDENKDEGRSFETKHDELDKVAFEGLLYQHIVWWKDDLCQKLGHNFYDHYVRLGILVEDKVLDISKDLGNFETEITPYKIEVRFFHKLFCEWYAAHYIWQNVEDIIANDCSDIQVANLGSKHNNVKPYLDPYEVQYLYRFACGLESGAAERIIKHLNRKKDTRVFAILCTLEQDFRNKDGLQTIKDLCSKDVIIREDNSLLLQRSIVQLLQIASSKKVISISRVRLIGCYRSVDLHAKSIHLQSRHSIPVLSTLKELWIEERKREMTEKEIKDLLNYSSKCTRLEKLWFYYCLLPQSIQDEHFSVLLSRKMKVMWDPLHTMEPRYLLNLENGRWEHRKTNVQMTDEDYEEVQYAQDWKRDSKH</sequence>
<gene>
    <name evidence="5" type="ORF">HOLleu_00060</name>
</gene>
<evidence type="ECO:0000256" key="1">
    <source>
        <dbReference type="SAM" id="Phobius"/>
    </source>
</evidence>
<dbReference type="InterPro" id="IPR003599">
    <property type="entry name" value="Ig_sub"/>
</dbReference>
<keyword evidence="1" id="KW-1133">Transmembrane helix</keyword>
<evidence type="ECO:0000259" key="4">
    <source>
        <dbReference type="PROSITE" id="PS50837"/>
    </source>
</evidence>
<dbReference type="PANTHER" id="PTHR46312:SF2">
    <property type="entry name" value="NUCLEOTIDE-BINDING OLIGOMERIZATION DOMAIN-CONTAINING PROTEIN 2-LIKE"/>
    <property type="match status" value="1"/>
</dbReference>
<dbReference type="Gene3D" id="3.40.50.300">
    <property type="entry name" value="P-loop containing nucleotide triphosphate hydrolases"/>
    <property type="match status" value="1"/>
</dbReference>
<dbReference type="SMART" id="SM00409">
    <property type="entry name" value="IG"/>
    <property type="match status" value="2"/>
</dbReference>
<feature type="chain" id="PRO_5040265172" evidence="2">
    <location>
        <begin position="21"/>
        <end position="1197"/>
    </location>
</feature>
<name>A0A9Q1HK28_HOLLE</name>
<dbReference type="InterPro" id="IPR036179">
    <property type="entry name" value="Ig-like_dom_sf"/>
</dbReference>
<dbReference type="PANTHER" id="PTHR46312">
    <property type="entry name" value="NACHT DOMAIN-CONTAINING PROTEIN"/>
    <property type="match status" value="1"/>
</dbReference>
<evidence type="ECO:0000313" key="5">
    <source>
        <dbReference type="EMBL" id="KAJ8047938.1"/>
    </source>
</evidence>
<dbReference type="InterPro" id="IPR007111">
    <property type="entry name" value="NACHT_NTPase"/>
</dbReference>
<dbReference type="SUPFAM" id="SSF48726">
    <property type="entry name" value="Immunoglobulin"/>
    <property type="match status" value="1"/>
</dbReference>
<dbReference type="Pfam" id="PF05729">
    <property type="entry name" value="NACHT"/>
    <property type="match status" value="1"/>
</dbReference>
<dbReference type="Gene3D" id="2.60.40.10">
    <property type="entry name" value="Immunoglobulins"/>
    <property type="match status" value="2"/>
</dbReference>
<dbReference type="InterPro" id="IPR027417">
    <property type="entry name" value="P-loop_NTPase"/>
</dbReference>
<comment type="caution">
    <text evidence="5">The sequence shown here is derived from an EMBL/GenBank/DDBJ whole genome shotgun (WGS) entry which is preliminary data.</text>
</comment>
<accession>A0A9Q1HK28</accession>
<feature type="domain" description="NACHT" evidence="4">
    <location>
        <begin position="612"/>
        <end position="735"/>
    </location>
</feature>
<feature type="domain" description="Ig-like" evidence="3">
    <location>
        <begin position="349"/>
        <end position="449"/>
    </location>
</feature>
<protein>
    <submittedName>
        <fullName evidence="5">NLR family CARD domain-containing protein 4</fullName>
    </submittedName>
</protein>
<evidence type="ECO:0000313" key="6">
    <source>
        <dbReference type="Proteomes" id="UP001152320"/>
    </source>
</evidence>
<dbReference type="SUPFAM" id="SSF52540">
    <property type="entry name" value="P-loop containing nucleoside triphosphate hydrolases"/>
    <property type="match status" value="1"/>
</dbReference>
<dbReference type="PROSITE" id="PS50837">
    <property type="entry name" value="NACHT"/>
    <property type="match status" value="1"/>
</dbReference>
<dbReference type="EMBL" id="JAIZAY010000001">
    <property type="protein sequence ID" value="KAJ8047938.1"/>
    <property type="molecule type" value="Genomic_DNA"/>
</dbReference>
<feature type="transmembrane region" description="Helical" evidence="1">
    <location>
        <begin position="466"/>
        <end position="489"/>
    </location>
</feature>
<reference evidence="5" key="1">
    <citation type="submission" date="2021-10" db="EMBL/GenBank/DDBJ databases">
        <title>Tropical sea cucumber genome reveals ecological adaptation and Cuvierian tubules defense mechanism.</title>
        <authorList>
            <person name="Chen T."/>
        </authorList>
    </citation>
    <scope>NUCLEOTIDE SEQUENCE</scope>
    <source>
        <strain evidence="5">Nanhai2018</strain>
        <tissue evidence="5">Muscle</tissue>
    </source>
</reference>
<keyword evidence="1" id="KW-0472">Membrane</keyword>
<evidence type="ECO:0000259" key="3">
    <source>
        <dbReference type="PROSITE" id="PS50835"/>
    </source>
</evidence>
<proteinExistence type="predicted"/>
<keyword evidence="1" id="KW-0812">Transmembrane</keyword>
<dbReference type="InterPro" id="IPR007110">
    <property type="entry name" value="Ig-like_dom"/>
</dbReference>
<feature type="signal peptide" evidence="2">
    <location>
        <begin position="1"/>
        <end position="20"/>
    </location>
</feature>
<dbReference type="InterPro" id="IPR013783">
    <property type="entry name" value="Ig-like_fold"/>
</dbReference>